<feature type="domain" description="Calcineurin-like phosphoesterase" evidence="9">
    <location>
        <begin position="4"/>
        <end position="149"/>
    </location>
</feature>
<protein>
    <recommendedName>
        <fullName evidence="3">bis(5'-nucleosyl)-tetraphosphatase (symmetrical)</fullName>
        <ecNumber evidence="3">3.6.1.41</ecNumber>
    </recommendedName>
    <alternativeName>
        <fullName evidence="6">Ap4A hydrolase</fullName>
    </alternativeName>
    <alternativeName>
        <fullName evidence="5">Diadenosine 5',5'''-P1,P4-tetraphosphate pyrophosphohydrolase</fullName>
    </alternativeName>
    <alternativeName>
        <fullName evidence="7">Diadenosine tetraphosphatase</fullName>
    </alternativeName>
</protein>
<dbReference type="PANTHER" id="PTHR42850:SF11">
    <property type="entry name" value="BIS(5'-NUCLEOSYL)-TETRAPHOSPHATASE [SYMMETRICAL]"/>
    <property type="match status" value="1"/>
</dbReference>
<evidence type="ECO:0000256" key="2">
    <source>
        <dbReference type="ARBA" id="ARBA00005419"/>
    </source>
</evidence>
<dbReference type="SUPFAM" id="SSF56300">
    <property type="entry name" value="Metallo-dependent phosphatases"/>
    <property type="match status" value="1"/>
</dbReference>
<dbReference type="NCBIfam" id="NF001204">
    <property type="entry name" value="PRK00166.1"/>
    <property type="match status" value="1"/>
</dbReference>
<evidence type="ECO:0000256" key="7">
    <source>
        <dbReference type="ARBA" id="ARBA00033210"/>
    </source>
</evidence>
<organism evidence="10 11">
    <name type="scientific">Mariprofundus aestuarium</name>
    <dbReference type="NCBI Taxonomy" id="1921086"/>
    <lineage>
        <taxon>Bacteria</taxon>
        <taxon>Pseudomonadati</taxon>
        <taxon>Pseudomonadota</taxon>
        <taxon>Candidatius Mariprofundia</taxon>
        <taxon>Mariprofundales</taxon>
        <taxon>Mariprofundaceae</taxon>
        <taxon>Mariprofundus</taxon>
    </lineage>
</organism>
<dbReference type="GO" id="GO:0005737">
    <property type="term" value="C:cytoplasm"/>
    <property type="evidence" value="ECO:0007669"/>
    <property type="project" value="TreeGrafter"/>
</dbReference>
<dbReference type="NCBIfam" id="TIGR00668">
    <property type="entry name" value="apaH"/>
    <property type="match status" value="1"/>
</dbReference>
<proteinExistence type="inferred from homology"/>
<dbReference type="Proteomes" id="UP000231701">
    <property type="component" value="Chromosome"/>
</dbReference>
<reference evidence="10 11" key="1">
    <citation type="submission" date="2016-12" db="EMBL/GenBank/DDBJ databases">
        <title>Isolation and genomic insights into novel planktonic Zetaproteobacteria from stratified waters of the Chesapeake Bay.</title>
        <authorList>
            <person name="McAllister S.M."/>
            <person name="Kato S."/>
            <person name="Chan C.S."/>
            <person name="Chiu B.K."/>
            <person name="Field E.K."/>
        </authorList>
    </citation>
    <scope>NUCLEOTIDE SEQUENCE [LARGE SCALE GENOMIC DNA]</scope>
    <source>
        <strain evidence="10 11">CP-5</strain>
    </source>
</reference>
<keyword evidence="11" id="KW-1185">Reference proteome</keyword>
<comment type="catalytic activity">
    <reaction evidence="8">
        <text>P(1),P(4)-bis(5'-adenosyl) tetraphosphate + H2O = 2 ADP + 2 H(+)</text>
        <dbReference type="Rhea" id="RHEA:24252"/>
        <dbReference type="ChEBI" id="CHEBI:15377"/>
        <dbReference type="ChEBI" id="CHEBI:15378"/>
        <dbReference type="ChEBI" id="CHEBI:58141"/>
        <dbReference type="ChEBI" id="CHEBI:456216"/>
        <dbReference type="EC" id="3.6.1.41"/>
    </reaction>
</comment>
<comment type="function">
    <text evidence="1">Hydrolyzes diadenosine 5',5'''-P1,P4-tetraphosphate to yield ADP.</text>
</comment>
<dbReference type="RefSeq" id="WP_100277485.1">
    <property type="nucleotide sequence ID" value="NZ_CP018799.1"/>
</dbReference>
<keyword evidence="4 10" id="KW-0378">Hydrolase</keyword>
<dbReference type="Gene3D" id="3.60.21.10">
    <property type="match status" value="1"/>
</dbReference>
<dbReference type="GO" id="GO:0016791">
    <property type="term" value="F:phosphatase activity"/>
    <property type="evidence" value="ECO:0007669"/>
    <property type="project" value="TreeGrafter"/>
</dbReference>
<dbReference type="GO" id="GO:0110154">
    <property type="term" value="P:RNA decapping"/>
    <property type="evidence" value="ECO:0007669"/>
    <property type="project" value="TreeGrafter"/>
</dbReference>
<evidence type="ECO:0000256" key="6">
    <source>
        <dbReference type="ARBA" id="ARBA00032248"/>
    </source>
</evidence>
<dbReference type="EMBL" id="CP018799">
    <property type="protein sequence ID" value="ATX79612.1"/>
    <property type="molecule type" value="Genomic_DNA"/>
</dbReference>
<evidence type="ECO:0000256" key="4">
    <source>
        <dbReference type="ARBA" id="ARBA00022801"/>
    </source>
</evidence>
<dbReference type="AlphaFoldDB" id="A0A2K8KXZ8"/>
<dbReference type="OrthoDB" id="9807890at2"/>
<evidence type="ECO:0000313" key="11">
    <source>
        <dbReference type="Proteomes" id="UP000231701"/>
    </source>
</evidence>
<sequence>MATYAVGDIQGCYKQLRVLLKKVGFDPVKDVLWCAGDLVNRGPDSLKTLRFLKSLGDSAVCVLGNHDLHLLELVAGGGSYRRDTLDQVINAPDCAELIDWLRHRPLLHHDSELHWCMVHAGLHPDWTLKKAKKRARKIEVMLQGDEWQDFCRQLHHRQFPRREPKKGCPDRRLFSTAVLTRVRYCTSDGRFNWDTRSGESRDTRDRPWFAHKRIAWKRDCSVVYGHWAAMGLVKDQPHVLGLDSGCVWGEELTLARLKPRGKWAIVAQAE</sequence>
<name>A0A2K8KXZ8_MARES</name>
<dbReference type="GO" id="GO:0008803">
    <property type="term" value="F:bis(5'-nucleosyl)-tetraphosphatase (symmetrical) activity"/>
    <property type="evidence" value="ECO:0007669"/>
    <property type="project" value="UniProtKB-EC"/>
</dbReference>
<evidence type="ECO:0000256" key="1">
    <source>
        <dbReference type="ARBA" id="ARBA00003413"/>
    </source>
</evidence>
<dbReference type="InterPro" id="IPR004843">
    <property type="entry name" value="Calcineurin-like_PHP"/>
</dbReference>
<dbReference type="InterPro" id="IPR004617">
    <property type="entry name" value="ApaH"/>
</dbReference>
<evidence type="ECO:0000313" key="10">
    <source>
        <dbReference type="EMBL" id="ATX79612.1"/>
    </source>
</evidence>
<evidence type="ECO:0000259" key="9">
    <source>
        <dbReference type="Pfam" id="PF00149"/>
    </source>
</evidence>
<dbReference type="Pfam" id="PF00149">
    <property type="entry name" value="Metallophos"/>
    <property type="match status" value="1"/>
</dbReference>
<accession>A0A2K8KXZ8</accession>
<evidence type="ECO:0000256" key="3">
    <source>
        <dbReference type="ARBA" id="ARBA00012506"/>
    </source>
</evidence>
<dbReference type="InterPro" id="IPR050126">
    <property type="entry name" value="Ap4A_hydrolase"/>
</dbReference>
<evidence type="ECO:0000256" key="8">
    <source>
        <dbReference type="ARBA" id="ARBA00049417"/>
    </source>
</evidence>
<dbReference type="InterPro" id="IPR029052">
    <property type="entry name" value="Metallo-depent_PP-like"/>
</dbReference>
<gene>
    <name evidence="10" type="ORF">Ga0123461_1193</name>
</gene>
<dbReference type="KEGG" id="maes:Ga0123461_1193"/>
<dbReference type="EC" id="3.6.1.41" evidence="3"/>
<comment type="similarity">
    <text evidence="2">Belongs to the Ap4A hydrolase family.</text>
</comment>
<dbReference type="PANTHER" id="PTHR42850">
    <property type="entry name" value="METALLOPHOSPHOESTERASE"/>
    <property type="match status" value="1"/>
</dbReference>
<evidence type="ECO:0000256" key="5">
    <source>
        <dbReference type="ARBA" id="ARBA00031248"/>
    </source>
</evidence>
<dbReference type="PIRSF" id="PIRSF000903">
    <property type="entry name" value="B5n-ttraPtase_sm"/>
    <property type="match status" value="1"/>
</dbReference>